<protein>
    <submittedName>
        <fullName evidence="1">Thymidylate synthase, flavin-dependent</fullName>
    </submittedName>
</protein>
<dbReference type="PANTHER" id="PTHR34934">
    <property type="entry name" value="FLAVIN-DEPENDENT THYMIDYLATE SYNTHASE"/>
    <property type="match status" value="1"/>
</dbReference>
<dbReference type="InterPro" id="IPR036098">
    <property type="entry name" value="Thymidylate_synthase_ThyX_sf"/>
</dbReference>
<dbReference type="Gene3D" id="3.30.1360.170">
    <property type="match status" value="2"/>
</dbReference>
<sequence>MIINQEYKICNTHGYTIEDIYRDIEMAARISYKSEDKIELGSAEKMVKRLINMKHYSPLEFGTVYMVMTDKDEQDKIFLKQFCINRFTVVKDFQEGDIHKWYITTNYRVIVEHHWEHIMNKYLQAPTIYHERRTIVKFLCPRIISQMFMRHRVFSFLQESQRYCNYTKDKFKHDIDFINPVQGEDKEGVFEQSMFAAKDAYFNLIKQGWKPQEARSVLPNYTATSFYMCGFKKDWDDFFAKRDIPQADPQMYDLAHKLHLEFIEKGKCK</sequence>
<dbReference type="RefSeq" id="YP_010113345.1">
    <property type="nucleotide sequence ID" value="NC_055902.1"/>
</dbReference>
<dbReference type="EMBL" id="MT774409">
    <property type="protein sequence ID" value="QOR57705.1"/>
    <property type="molecule type" value="Genomic_DNA"/>
</dbReference>
<accession>A0A7M1RTE0</accession>
<dbReference type="SUPFAM" id="SSF69796">
    <property type="entry name" value="Thymidylate synthase-complementing protein Thy1"/>
    <property type="match status" value="1"/>
</dbReference>
<keyword evidence="2" id="KW-1185">Reference proteome</keyword>
<evidence type="ECO:0000313" key="1">
    <source>
        <dbReference type="EMBL" id="QOR57705.1"/>
    </source>
</evidence>
<dbReference type="KEGG" id="vg:65131864"/>
<dbReference type="Pfam" id="PF02511">
    <property type="entry name" value="Thy1"/>
    <property type="match status" value="1"/>
</dbReference>
<dbReference type="GO" id="GO:0050797">
    <property type="term" value="F:thymidylate synthase (FAD) activity"/>
    <property type="evidence" value="ECO:0007669"/>
    <property type="project" value="InterPro"/>
</dbReference>
<dbReference type="InterPro" id="IPR003669">
    <property type="entry name" value="Thymidylate_synthase_ThyX"/>
</dbReference>
<dbReference type="GO" id="GO:0006231">
    <property type="term" value="P:dTMP biosynthetic process"/>
    <property type="evidence" value="ECO:0007669"/>
    <property type="project" value="InterPro"/>
</dbReference>
<dbReference type="CDD" id="cd20175">
    <property type="entry name" value="ThyX"/>
    <property type="match status" value="1"/>
</dbReference>
<dbReference type="GO" id="GO:0004799">
    <property type="term" value="F:thymidylate synthase activity"/>
    <property type="evidence" value="ECO:0007669"/>
    <property type="project" value="TreeGrafter"/>
</dbReference>
<dbReference type="GO" id="GO:0050660">
    <property type="term" value="F:flavin adenine dinucleotide binding"/>
    <property type="evidence" value="ECO:0007669"/>
    <property type="project" value="InterPro"/>
</dbReference>
<reference evidence="1 2" key="1">
    <citation type="submission" date="2020-07" db="EMBL/GenBank/DDBJ databases">
        <title>Taxonomic proposal: Crassvirales, a new order of highly abundant and diverse bacterial viruses.</title>
        <authorList>
            <person name="Shkoporov A.N."/>
            <person name="Stockdale S.R."/>
            <person name="Guerin E."/>
            <person name="Ross R.P."/>
            <person name="Hill C."/>
        </authorList>
    </citation>
    <scope>NUCLEOTIDE SEQUENCE [LARGE SCALE GENOMIC DNA]</scope>
</reference>
<dbReference type="PROSITE" id="PS51331">
    <property type="entry name" value="THYX"/>
    <property type="match status" value="1"/>
</dbReference>
<dbReference type="Proteomes" id="UP000594129">
    <property type="component" value="Segment"/>
</dbReference>
<dbReference type="PANTHER" id="PTHR34934:SF1">
    <property type="entry name" value="FLAVIN-DEPENDENT THYMIDYLATE SYNTHASE"/>
    <property type="match status" value="1"/>
</dbReference>
<dbReference type="GO" id="GO:0070402">
    <property type="term" value="F:NADPH binding"/>
    <property type="evidence" value="ECO:0007669"/>
    <property type="project" value="TreeGrafter"/>
</dbReference>
<name>A0A7M1RTE0_9CAUD</name>
<dbReference type="GeneID" id="65131864"/>
<organism evidence="1 2">
    <name type="scientific">uncultured phage cr131_1</name>
    <dbReference type="NCBI Taxonomy" id="2772093"/>
    <lineage>
        <taxon>Viruses</taxon>
        <taxon>Duplodnaviria</taxon>
        <taxon>Heunggongvirae</taxon>
        <taxon>Uroviricota</taxon>
        <taxon>Caudoviricetes</taxon>
        <taxon>Crassvirales</taxon>
        <taxon>Suoliviridae</taxon>
        <taxon>Oafivirinae</taxon>
        <taxon>Cacepaovirus</taxon>
        <taxon>Cacepaovirus simiae</taxon>
    </lineage>
</organism>
<evidence type="ECO:0000313" key="2">
    <source>
        <dbReference type="Proteomes" id="UP000594129"/>
    </source>
</evidence>
<proteinExistence type="predicted"/>